<dbReference type="InterPro" id="IPR034405">
    <property type="entry name" value="F420"/>
</dbReference>
<protein>
    <submittedName>
        <fullName evidence="4">Aminodeoxyfutalosine synthase</fullName>
    </submittedName>
</protein>
<evidence type="ECO:0000256" key="2">
    <source>
        <dbReference type="ARBA" id="ARBA00022485"/>
    </source>
</evidence>
<dbReference type="PANTHER" id="PTHR43076:SF1">
    <property type="entry name" value="LIPOYL SYNTHASE 2"/>
    <property type="match status" value="1"/>
</dbReference>
<keyword evidence="2" id="KW-0004">4Fe-4S</keyword>
<dbReference type="EMBL" id="KC977571">
    <property type="protein sequence ID" value="AGO85325.1"/>
    <property type="molecule type" value="Genomic_DNA"/>
</dbReference>
<dbReference type="RefSeq" id="YP_008438401.1">
    <property type="nucleotide sequence ID" value="NC_022098.1"/>
</dbReference>
<evidence type="ECO:0000313" key="5">
    <source>
        <dbReference type="Proteomes" id="UP000204584"/>
    </source>
</evidence>
<keyword evidence="5" id="KW-1185">Reference proteome</keyword>
<keyword evidence="2" id="KW-0408">Iron</keyword>
<feature type="region of interest" description="Disordered" evidence="3">
    <location>
        <begin position="365"/>
        <end position="394"/>
    </location>
</feature>
<keyword evidence="2" id="KW-0479">Metal-binding</keyword>
<dbReference type="GO" id="GO:0051539">
    <property type="term" value="F:4 iron, 4 sulfur cluster binding"/>
    <property type="evidence" value="ECO:0007669"/>
    <property type="project" value="UniProtKB-KW"/>
</dbReference>
<keyword evidence="2" id="KW-0411">Iron-sulfur</keyword>
<dbReference type="GeneID" id="16607112"/>
<dbReference type="KEGG" id="vg:16607112"/>
<sequence>MHGSAYRTGAAVKAISASRRDPTLARIADAVLANRPLGFTEGVHLYRRVALDDIRTLAAHCKQKRHGDRTYYERSLPLVVRGGCDRDTGDAGARRRHHHDRINANRGLAIDARATPADLRRMLLAYVGAGIAGISISTPNAKALAPAASIDWWCALLRAVKQGLPDADINACSHLDIATMASTAGLSIEATLSRLYGAGLASVAGAGPEMGDGPDATRLGLGLWFSVHRCAYGARLTRDAVFGYGRDKAYERRVLGLLAIREFQQQSIACGRPAFARIGVVRQQRGGCRQARGASWDDDLRNHAVARIMAHNIDHVVVDPALDTDMRVHAVAYGVDHFGEYASADAVDTLMRRLYDAGITAARRDRTDTLSYQQQQQQRPPESLADAMWPAAPS</sequence>
<proteinExistence type="predicted"/>
<gene>
    <name evidence="4" type="ORF">psal_cds_1102</name>
</gene>
<comment type="cofactor">
    <cofactor evidence="1">
        <name>[4Fe-4S] cluster</name>
        <dbReference type="ChEBI" id="CHEBI:49883"/>
    </cofactor>
</comment>
<dbReference type="GO" id="GO:0044689">
    <property type="term" value="F:7,8-didemethyl-8-hydroxy-5-deazariboflavin synthase activity"/>
    <property type="evidence" value="ECO:0007669"/>
    <property type="project" value="TreeGrafter"/>
</dbReference>
<evidence type="ECO:0000313" key="4">
    <source>
        <dbReference type="EMBL" id="AGO85325.1"/>
    </source>
</evidence>
<dbReference type="PANTHER" id="PTHR43076">
    <property type="entry name" value="FO SYNTHASE (COFH)"/>
    <property type="match status" value="1"/>
</dbReference>
<reference evidence="4 5" key="1">
    <citation type="journal article" date="2013" name="Science">
        <title>Pandoraviruses: amoeba viruses with genomes up to 2.5 Mb reaching that of parasitic eukaryotes.</title>
        <authorList>
            <person name="Philippe N."/>
            <person name="Legendre M."/>
            <person name="Doutre G."/>
            <person name="Coute Y."/>
            <person name="Poirot O."/>
            <person name="Lescot M."/>
            <person name="Arslan D."/>
            <person name="Seltzer V."/>
            <person name="Bertaux L."/>
            <person name="Bruley C."/>
            <person name="Garin J."/>
            <person name="Claverie J.M."/>
            <person name="Abergel C."/>
        </authorList>
    </citation>
    <scope>NUCLEOTIDE SEQUENCE [LARGE SCALE GENOMIC DNA]</scope>
</reference>
<evidence type="ECO:0000256" key="1">
    <source>
        <dbReference type="ARBA" id="ARBA00001966"/>
    </source>
</evidence>
<organism evidence="4 5">
    <name type="scientific">Pandoravirus salinus</name>
    <dbReference type="NCBI Taxonomy" id="1349410"/>
    <lineage>
        <taxon>Viruses</taxon>
        <taxon>Pandoravirus</taxon>
    </lineage>
</organism>
<name>S4W4Q6_9VIRU</name>
<evidence type="ECO:0000256" key="3">
    <source>
        <dbReference type="SAM" id="MobiDB-lite"/>
    </source>
</evidence>
<accession>S4W4Q6</accession>
<dbReference type="Proteomes" id="UP000204584">
    <property type="component" value="Segment"/>
</dbReference>